<feature type="compositionally biased region" description="Basic and acidic residues" evidence="8">
    <location>
        <begin position="44"/>
        <end position="57"/>
    </location>
</feature>
<name>A0AA39V119_9LECA</name>
<evidence type="ECO:0000256" key="4">
    <source>
        <dbReference type="ARBA" id="ARBA00023015"/>
    </source>
</evidence>
<dbReference type="EMBL" id="JAFEKC020000013">
    <property type="protein sequence ID" value="KAK0511768.1"/>
    <property type="molecule type" value="Genomic_DNA"/>
</dbReference>
<keyword evidence="11" id="KW-1185">Reference proteome</keyword>
<gene>
    <name evidence="10" type="ORF">JMJ35_006341</name>
</gene>
<keyword evidence="4" id="KW-0805">Transcription regulation</keyword>
<feature type="compositionally biased region" description="Basic and acidic residues" evidence="8">
    <location>
        <begin position="106"/>
        <end position="134"/>
    </location>
</feature>
<dbReference type="GO" id="GO:0071013">
    <property type="term" value="C:catalytic step 2 spliceosome"/>
    <property type="evidence" value="ECO:0007669"/>
    <property type="project" value="TreeGrafter"/>
</dbReference>
<organism evidence="10 11">
    <name type="scientific">Cladonia borealis</name>
    <dbReference type="NCBI Taxonomy" id="184061"/>
    <lineage>
        <taxon>Eukaryota</taxon>
        <taxon>Fungi</taxon>
        <taxon>Dikarya</taxon>
        <taxon>Ascomycota</taxon>
        <taxon>Pezizomycotina</taxon>
        <taxon>Lecanoromycetes</taxon>
        <taxon>OSLEUM clade</taxon>
        <taxon>Lecanoromycetidae</taxon>
        <taxon>Lecanorales</taxon>
        <taxon>Lecanorineae</taxon>
        <taxon>Cladoniaceae</taxon>
        <taxon>Cladonia</taxon>
    </lineage>
</organism>
<evidence type="ECO:0000256" key="7">
    <source>
        <dbReference type="ARBA" id="ARBA00023242"/>
    </source>
</evidence>
<feature type="compositionally biased region" description="Basic and acidic residues" evidence="8">
    <location>
        <begin position="193"/>
        <end position="207"/>
    </location>
</feature>
<keyword evidence="7" id="KW-0539">Nucleus</keyword>
<feature type="compositionally biased region" description="Polar residues" evidence="8">
    <location>
        <begin position="234"/>
        <end position="251"/>
    </location>
</feature>
<keyword evidence="3" id="KW-0507">mRNA processing</keyword>
<evidence type="ECO:0000256" key="6">
    <source>
        <dbReference type="ARBA" id="ARBA00023187"/>
    </source>
</evidence>
<evidence type="ECO:0000256" key="5">
    <source>
        <dbReference type="ARBA" id="ARBA00023163"/>
    </source>
</evidence>
<comment type="similarity">
    <text evidence="2">Belongs to the pinin family.</text>
</comment>
<dbReference type="GO" id="GO:0006397">
    <property type="term" value="P:mRNA processing"/>
    <property type="evidence" value="ECO:0007669"/>
    <property type="project" value="UniProtKB-KW"/>
</dbReference>
<dbReference type="InterPro" id="IPR006786">
    <property type="entry name" value="Pinin_SDK_MemA"/>
</dbReference>
<dbReference type="PANTHER" id="PTHR12707:SF0">
    <property type="entry name" value="PININ"/>
    <property type="match status" value="1"/>
</dbReference>
<evidence type="ECO:0000313" key="11">
    <source>
        <dbReference type="Proteomes" id="UP001166286"/>
    </source>
</evidence>
<dbReference type="GO" id="GO:0008380">
    <property type="term" value="P:RNA splicing"/>
    <property type="evidence" value="ECO:0007669"/>
    <property type="project" value="UniProtKB-KW"/>
</dbReference>
<comment type="caution">
    <text evidence="10">The sequence shown here is derived from an EMBL/GenBank/DDBJ whole genome shotgun (WGS) entry which is preliminary data.</text>
</comment>
<protein>
    <recommendedName>
        <fullName evidence="9">Pinin/SDK/MemA protein domain-containing protein</fullName>
    </recommendedName>
</protein>
<feature type="compositionally biased region" description="Basic and acidic residues" evidence="8">
    <location>
        <begin position="69"/>
        <end position="82"/>
    </location>
</feature>
<evidence type="ECO:0000256" key="2">
    <source>
        <dbReference type="ARBA" id="ARBA00010386"/>
    </source>
</evidence>
<dbReference type="PANTHER" id="PTHR12707">
    <property type="entry name" value="PINN"/>
    <property type="match status" value="1"/>
</dbReference>
<dbReference type="Proteomes" id="UP001166286">
    <property type="component" value="Unassembled WGS sequence"/>
</dbReference>
<feature type="domain" description="Pinin/SDK/MemA protein" evidence="9">
    <location>
        <begin position="79"/>
        <end position="194"/>
    </location>
</feature>
<evidence type="ECO:0000256" key="1">
    <source>
        <dbReference type="ARBA" id="ARBA00004123"/>
    </source>
</evidence>
<evidence type="ECO:0000313" key="10">
    <source>
        <dbReference type="EMBL" id="KAK0511768.1"/>
    </source>
</evidence>
<evidence type="ECO:0000259" key="9">
    <source>
        <dbReference type="Pfam" id="PF04696"/>
    </source>
</evidence>
<feature type="compositionally biased region" description="Acidic residues" evidence="8">
    <location>
        <begin position="294"/>
        <end position="306"/>
    </location>
</feature>
<sequence>MAEAPLASAVIVPDSTEDHHPRSPTTLKRRQSSFLENKAKRPRLSHDASDGNGRRDSAASPPDTPVDAQSERRRSGQLEERKRGQRLFGALLGTLSQSSSSTAQKRRTDIEKKQQAKLKQQAEEQDEKKKQKREALMVIRRREQKKYDKQSMHIRHSNMLAQAHFLHTKAEPKLYYKPWELLPSEEERIKAQIEETEAIIEKEREQWEAENPADEQQVPPDSDSKAEPPETKDTANGQTDTVGDSTNNEGQPPSPKAEEDTNMNGTTSPGGEQKVTEPVEAEPSEAPKDHDDGGEVVEGEEDTVIY</sequence>
<dbReference type="InterPro" id="IPR039853">
    <property type="entry name" value="Pinin"/>
</dbReference>
<proteinExistence type="inferred from homology"/>
<accession>A0AA39V119</accession>
<feature type="region of interest" description="Disordered" evidence="8">
    <location>
        <begin position="193"/>
        <end position="306"/>
    </location>
</feature>
<dbReference type="Pfam" id="PF04696">
    <property type="entry name" value="Pinin_SDK_memA"/>
    <property type="match status" value="1"/>
</dbReference>
<feature type="region of interest" description="Disordered" evidence="8">
    <location>
        <begin position="1"/>
        <end position="134"/>
    </location>
</feature>
<reference evidence="10" key="1">
    <citation type="submission" date="2023-03" db="EMBL/GenBank/DDBJ databases">
        <title>Complete genome of Cladonia borealis.</title>
        <authorList>
            <person name="Park H."/>
        </authorList>
    </citation>
    <scope>NUCLEOTIDE SEQUENCE</scope>
    <source>
        <strain evidence="10">ANT050790</strain>
    </source>
</reference>
<feature type="compositionally biased region" description="Basic and acidic residues" evidence="8">
    <location>
        <begin position="222"/>
        <end position="233"/>
    </location>
</feature>
<keyword evidence="6" id="KW-0508">mRNA splicing</keyword>
<feature type="compositionally biased region" description="Low complexity" evidence="8">
    <location>
        <begin position="89"/>
        <end position="103"/>
    </location>
</feature>
<dbReference type="AlphaFoldDB" id="A0AA39V119"/>
<keyword evidence="5" id="KW-0804">Transcription</keyword>
<comment type="subcellular location">
    <subcellularLocation>
        <location evidence="1">Nucleus</location>
    </subcellularLocation>
</comment>
<evidence type="ECO:0000256" key="8">
    <source>
        <dbReference type="SAM" id="MobiDB-lite"/>
    </source>
</evidence>
<evidence type="ECO:0000256" key="3">
    <source>
        <dbReference type="ARBA" id="ARBA00022664"/>
    </source>
</evidence>